<proteinExistence type="predicted"/>
<keyword evidence="2" id="KW-1185">Reference proteome</keyword>
<dbReference type="EMBL" id="CM040993">
    <property type="protein sequence ID" value="MCJ8743899.1"/>
    <property type="molecule type" value="Genomic_DNA"/>
</dbReference>
<evidence type="ECO:0000313" key="2">
    <source>
        <dbReference type="Proteomes" id="UP000830395"/>
    </source>
</evidence>
<organism evidence="1 2">
    <name type="scientific">Pangasius djambal</name>
    <dbReference type="NCBI Taxonomy" id="1691987"/>
    <lineage>
        <taxon>Eukaryota</taxon>
        <taxon>Metazoa</taxon>
        <taxon>Chordata</taxon>
        <taxon>Craniata</taxon>
        <taxon>Vertebrata</taxon>
        <taxon>Euteleostomi</taxon>
        <taxon>Actinopterygii</taxon>
        <taxon>Neopterygii</taxon>
        <taxon>Teleostei</taxon>
        <taxon>Ostariophysi</taxon>
        <taxon>Siluriformes</taxon>
        <taxon>Pangasiidae</taxon>
        <taxon>Pangasius</taxon>
    </lineage>
</organism>
<gene>
    <name evidence="1" type="ORF">PDJAM_G00099860</name>
</gene>
<reference evidence="1" key="1">
    <citation type="submission" date="2020-02" db="EMBL/GenBank/DDBJ databases">
        <title>Genome sequencing of the panga catfish, Pangasius djambal.</title>
        <authorList>
            <person name="Wen M."/>
            <person name="Zahm M."/>
            <person name="Roques C."/>
            <person name="Cabau C."/>
            <person name="Klopp C."/>
            <person name="Donnadieu C."/>
            <person name="Jouanno E."/>
            <person name="Avarre J.-C."/>
            <person name="Campet M."/>
            <person name="Ha T."/>
            <person name="Dugue R."/>
            <person name="Lampietro C."/>
            <person name="Louis A."/>
            <person name="Herpin A."/>
            <person name="Echchiki A."/>
            <person name="Berthelot C."/>
            <person name="Parey E."/>
            <person name="Roest-Crollius H."/>
            <person name="Braasch I."/>
            <person name="Postlethwait J.H."/>
            <person name="Bobe J."/>
            <person name="Montfort J."/>
            <person name="Bouchez O."/>
            <person name="Begum T."/>
            <person name="Schartl M."/>
            <person name="Gustiano R."/>
            <person name="Guiguen Y."/>
        </authorList>
    </citation>
    <scope>NUCLEOTIDE SEQUENCE</scope>
    <source>
        <strain evidence="1">Pdj_M5554</strain>
    </source>
</reference>
<accession>A0ACC5Z7A2</accession>
<comment type="caution">
    <text evidence="1">The sequence shown here is derived from an EMBL/GenBank/DDBJ whole genome shotgun (WGS) entry which is preliminary data.</text>
</comment>
<evidence type="ECO:0000313" key="1">
    <source>
        <dbReference type="EMBL" id="MCJ8743899.1"/>
    </source>
</evidence>
<dbReference type="Proteomes" id="UP000830395">
    <property type="component" value="Chromosome 19"/>
</dbReference>
<sequence length="413" mass="44543">MTVKIGHYIVLLASAPTEKQHLEWVGLVESKIRILVGSLEKNEFITLAHVNPQSFPGPKESDKTPELSTMWVIGIEFRKMEGSELLNVDLTYDIQSFTDTVYRQAISSKMFESDMKITAMHVKRKQLHQLLPDLHSTEGLRAVNEGSVDLLLDSDNSMSMPSPTGTSSAARAPFSASPHRSTGTTASSDSQGKTDTSGGTHPIAACLSEPKTSGRSSPPCAWRRPGSPLHDENSKKLRLQEHLTVNEGSVDLSVDRDNSTSMPSPTDTSRTASSASPHRSTGTTASSDSQEKMDTSVDTRTAAACPSETETPSPACAGKRPGSPLHDEQAKKLRLEEDSTSESVDQAAEFSQASDVTALDGEVKMETHAVESDAEGKIPPSRKMSSTDLSDVPHPPANPIQVVKNSIKLRLSR</sequence>
<protein>
    <submittedName>
        <fullName evidence="1">Uncharacterized protein</fullName>
    </submittedName>
</protein>
<name>A0ACC5Z7A2_9TELE</name>